<dbReference type="Gene3D" id="2.40.33.20">
    <property type="entry name" value="PK beta-barrel domain-like"/>
    <property type="match status" value="1"/>
</dbReference>
<dbReference type="OrthoDB" id="9786134at2"/>
<dbReference type="PANTHER" id="PTHR30212:SF2">
    <property type="entry name" value="PROTEIN YIIM"/>
    <property type="match status" value="1"/>
</dbReference>
<dbReference type="Proteomes" id="UP000003111">
    <property type="component" value="Unassembled WGS sequence"/>
</dbReference>
<dbReference type="PANTHER" id="PTHR30212">
    <property type="entry name" value="PROTEIN YIIM"/>
    <property type="match status" value="1"/>
</dbReference>
<dbReference type="EMBL" id="ACLF03000004">
    <property type="protein sequence ID" value="EFQ83593.1"/>
    <property type="molecule type" value="Genomic_DNA"/>
</dbReference>
<dbReference type="GO" id="GO:0030170">
    <property type="term" value="F:pyridoxal phosphate binding"/>
    <property type="evidence" value="ECO:0007669"/>
    <property type="project" value="InterPro"/>
</dbReference>
<proteinExistence type="predicted"/>
<dbReference type="eggNOG" id="COG2258">
    <property type="taxonomic scope" value="Bacteria"/>
</dbReference>
<dbReference type="GO" id="GO:0030151">
    <property type="term" value="F:molybdenum ion binding"/>
    <property type="evidence" value="ECO:0007669"/>
    <property type="project" value="InterPro"/>
</dbReference>
<dbReference type="InterPro" id="IPR005302">
    <property type="entry name" value="MoCF_Sase_C"/>
</dbReference>
<evidence type="ECO:0000313" key="3">
    <source>
        <dbReference type="Proteomes" id="UP000003111"/>
    </source>
</evidence>
<dbReference type="InterPro" id="IPR052353">
    <property type="entry name" value="Benzoxazolinone_Detox_Enz"/>
</dbReference>
<feature type="domain" description="MOSC" evidence="1">
    <location>
        <begin position="29"/>
        <end position="163"/>
    </location>
</feature>
<sequence length="209" mass="22513">MPASLESVNTGVVRPVPWGTLRRSGIDKRPVAGPVLVGETGLDGDGIADTQHHGGRDQAVYAYAREDLDDWGRELGRQLPAGTFGENLTTLGLDVQGARLGECWTIGDVVLQVSGVRIPCSVFQGFLDEPRWVRRFTERGVPGAYLRVLQGGRISAGDRVDVTSRPAHELTVGHAFRALTTERGLLPGLAEEPAISGAIRRAVDARRND</sequence>
<dbReference type="AlphaFoldDB" id="E2SB47"/>
<keyword evidence="3" id="KW-1185">Reference proteome</keyword>
<dbReference type="STRING" id="585531.HMPREF0063_11256"/>
<dbReference type="GO" id="GO:0003824">
    <property type="term" value="F:catalytic activity"/>
    <property type="evidence" value="ECO:0007669"/>
    <property type="project" value="InterPro"/>
</dbReference>
<dbReference type="RefSeq" id="WP_007078277.1">
    <property type="nucleotide sequence ID" value="NZ_CM001024.1"/>
</dbReference>
<organism evidence="2 3">
    <name type="scientific">Aeromicrobium marinum DSM 15272</name>
    <dbReference type="NCBI Taxonomy" id="585531"/>
    <lineage>
        <taxon>Bacteria</taxon>
        <taxon>Bacillati</taxon>
        <taxon>Actinomycetota</taxon>
        <taxon>Actinomycetes</taxon>
        <taxon>Propionibacteriales</taxon>
        <taxon>Nocardioidaceae</taxon>
        <taxon>Aeromicrobium</taxon>
    </lineage>
</organism>
<comment type="caution">
    <text evidence="2">The sequence shown here is derived from an EMBL/GenBank/DDBJ whole genome shotgun (WGS) entry which is preliminary data.</text>
</comment>
<accession>E2SB47</accession>
<reference evidence="2" key="1">
    <citation type="submission" date="2010-08" db="EMBL/GenBank/DDBJ databases">
        <authorList>
            <person name="Muzny D."/>
            <person name="Qin X."/>
            <person name="Buhay C."/>
            <person name="Dugan-Rocha S."/>
            <person name="Ding Y."/>
            <person name="Chen G."/>
            <person name="Hawes A."/>
            <person name="Holder M."/>
            <person name="Jhangiani S."/>
            <person name="Johnson A."/>
            <person name="Khan Z."/>
            <person name="Li Z."/>
            <person name="Liu W."/>
            <person name="Liu X."/>
            <person name="Perez L."/>
            <person name="Shen H."/>
            <person name="Wang Q."/>
            <person name="Watt J."/>
            <person name="Xi L."/>
            <person name="Xin Y."/>
            <person name="Zhou J."/>
            <person name="Deng J."/>
            <person name="Jiang H."/>
            <person name="Liu Y."/>
            <person name="Qu J."/>
            <person name="Song X.-Z."/>
            <person name="Zhang L."/>
            <person name="Villasana D."/>
            <person name="Johnson A."/>
            <person name="Liu J."/>
            <person name="Liyanage D."/>
            <person name="Lorensuhewa L."/>
            <person name="Robinson T."/>
            <person name="Song A."/>
            <person name="Song B.-B."/>
            <person name="Dinh H."/>
            <person name="Thornton R."/>
            <person name="Coyle M."/>
            <person name="Francisco L."/>
            <person name="Jackson L."/>
            <person name="Javaid M."/>
            <person name="Korchina V."/>
            <person name="Kovar C."/>
            <person name="Mata R."/>
            <person name="Mathew T."/>
            <person name="Ngo R."/>
            <person name="Nguyen L."/>
            <person name="Nguyen N."/>
            <person name="Okwuonu G."/>
            <person name="Ongeri F."/>
            <person name="Pham C."/>
            <person name="Simmons D."/>
            <person name="Wilczek-Boney K."/>
            <person name="Hale W."/>
            <person name="Jakkamsetti A."/>
            <person name="Pham P."/>
            <person name="Ruth R."/>
            <person name="San Lucas F."/>
            <person name="Warren J."/>
            <person name="Zhang J."/>
            <person name="Zhao Z."/>
            <person name="Zhou C."/>
            <person name="Zhu D."/>
            <person name="Lee S."/>
            <person name="Bess C."/>
            <person name="Blankenburg K."/>
            <person name="Forbes L."/>
            <person name="Fu Q."/>
            <person name="Gubbala S."/>
            <person name="Hirani K."/>
            <person name="Jayaseelan J.C."/>
            <person name="Lara F."/>
            <person name="Munidasa M."/>
            <person name="Palculict T."/>
            <person name="Patil S."/>
            <person name="Pu L.-L."/>
            <person name="Saada N."/>
            <person name="Tang L."/>
            <person name="Weissenberger G."/>
            <person name="Zhu Y."/>
            <person name="Hemphill L."/>
            <person name="Shang Y."/>
            <person name="Youmans B."/>
            <person name="Ayvaz T."/>
            <person name="Ross M."/>
            <person name="Santibanez J."/>
            <person name="Aqrawi P."/>
            <person name="Gross S."/>
            <person name="Joshi V."/>
            <person name="Fowler G."/>
            <person name="Nazareth L."/>
            <person name="Reid J."/>
            <person name="Worley K."/>
            <person name="Petrosino J."/>
            <person name="Highlander S."/>
            <person name="Gibbs R."/>
        </authorList>
    </citation>
    <scope>NUCLEOTIDE SEQUENCE [LARGE SCALE GENOMIC DNA]</scope>
    <source>
        <strain evidence="2">DSM 15272</strain>
    </source>
</reference>
<dbReference type="SUPFAM" id="SSF50800">
    <property type="entry name" value="PK beta-barrel domain-like"/>
    <property type="match status" value="1"/>
</dbReference>
<protein>
    <submittedName>
        <fullName evidence="2">MOSC domain protein</fullName>
    </submittedName>
</protein>
<dbReference type="HOGENOM" id="CLU_082566_0_1_11"/>
<name>E2SB47_9ACTN</name>
<dbReference type="PROSITE" id="PS51340">
    <property type="entry name" value="MOSC"/>
    <property type="match status" value="1"/>
</dbReference>
<dbReference type="InterPro" id="IPR011037">
    <property type="entry name" value="Pyrv_Knase-like_insert_dom_sf"/>
</dbReference>
<gene>
    <name evidence="2" type="ORF">HMPREF0063_11256</name>
</gene>
<dbReference type="Pfam" id="PF03473">
    <property type="entry name" value="MOSC"/>
    <property type="match status" value="1"/>
</dbReference>
<evidence type="ECO:0000259" key="1">
    <source>
        <dbReference type="PROSITE" id="PS51340"/>
    </source>
</evidence>
<evidence type="ECO:0000313" key="2">
    <source>
        <dbReference type="EMBL" id="EFQ83593.1"/>
    </source>
</evidence>